<reference evidence="2" key="1">
    <citation type="submission" date="2020-02" db="EMBL/GenBank/DDBJ databases">
        <authorList>
            <person name="Meier V. D."/>
        </authorList>
    </citation>
    <scope>NUCLEOTIDE SEQUENCE</scope>
    <source>
        <strain evidence="2">AVDCRST_MAG18</strain>
    </source>
</reference>
<dbReference type="AlphaFoldDB" id="A0A6J4VXA6"/>
<dbReference type="PROSITE" id="PS50005">
    <property type="entry name" value="TPR"/>
    <property type="match status" value="1"/>
</dbReference>
<dbReference type="InterPro" id="IPR011990">
    <property type="entry name" value="TPR-like_helical_dom_sf"/>
</dbReference>
<gene>
    <name evidence="2" type="ORF">AVDCRST_MAG18-3823</name>
</gene>
<name>A0A6J4VXA6_9BACT</name>
<feature type="repeat" description="TPR" evidence="1">
    <location>
        <begin position="21"/>
        <end position="54"/>
    </location>
</feature>
<organism evidence="2">
    <name type="scientific">uncultured Thermomicrobiales bacterium</name>
    <dbReference type="NCBI Taxonomy" id="1645740"/>
    <lineage>
        <taxon>Bacteria</taxon>
        <taxon>Pseudomonadati</taxon>
        <taxon>Thermomicrobiota</taxon>
        <taxon>Thermomicrobia</taxon>
        <taxon>Thermomicrobiales</taxon>
        <taxon>environmental samples</taxon>
    </lineage>
</organism>
<dbReference type="InterPro" id="IPR019734">
    <property type="entry name" value="TPR_rpt"/>
</dbReference>
<evidence type="ECO:0000313" key="2">
    <source>
        <dbReference type="EMBL" id="CAA9585858.1"/>
    </source>
</evidence>
<accession>A0A6J4VXA6</accession>
<dbReference type="PANTHER" id="PTHR45588:SF1">
    <property type="entry name" value="WW DOMAIN-CONTAINING PROTEIN"/>
    <property type="match status" value="1"/>
</dbReference>
<dbReference type="PANTHER" id="PTHR45588">
    <property type="entry name" value="TPR DOMAIN-CONTAINING PROTEIN"/>
    <property type="match status" value="1"/>
</dbReference>
<sequence length="553" mass="61871">MSEYYDLGDHRRAIATTSPDAQRWFDRGLNWTYGFNHEEAVRCFERAIAADPDCPMAHWGLAYAAGPNYNKPWEFFVPADLAATVGKCFLASERALALLDNASPAERALIAALGARYQAPAPPDPVEGLAGWDDAYADAMRAVYRDHGDDLDIAALFAEALMNRTPWRLWDLATGGPEDGASTREARRVLERAQEDPASRAHPGVLHMYIHLMEMSPWPERALRAADRLRGLVPDAGHLQHMSTHIDVLCGHYHDVVAWNHAAIVADRKYLERAGPMNFYTLYRVHNHHFKMYGAMFLGQYEVAWDAADELGRAIPDELLRVQVPPMADWLEPFVPLGLHVLMRFGKWQAIIDTPLPADRELYCVTTAMTHYARGVAFAATGRVDEAARERESFRAALGRVPETRYFQNNPSVAVLAVAAAMLDGELAYRQGDYAAAFAHLRRAVALEDGLPYAEPWAWMQPSRHALGALLLEQGRVEEAEAVYRTDLGLDDTLARACQHPENVWSLHGYHECLVRLGKPELARMVKPRLDLAVARADVPIESSCYCRMTHAA</sequence>
<dbReference type="SUPFAM" id="SSF48452">
    <property type="entry name" value="TPR-like"/>
    <property type="match status" value="2"/>
</dbReference>
<protein>
    <submittedName>
        <fullName evidence="2">TPR domain protein</fullName>
    </submittedName>
</protein>
<dbReference type="EMBL" id="CADCWN010000304">
    <property type="protein sequence ID" value="CAA9585858.1"/>
    <property type="molecule type" value="Genomic_DNA"/>
</dbReference>
<dbReference type="SMART" id="SM00028">
    <property type="entry name" value="TPR"/>
    <property type="match status" value="4"/>
</dbReference>
<dbReference type="Gene3D" id="1.25.40.10">
    <property type="entry name" value="Tetratricopeptide repeat domain"/>
    <property type="match status" value="2"/>
</dbReference>
<keyword evidence="1" id="KW-0802">TPR repeat</keyword>
<evidence type="ECO:0000256" key="1">
    <source>
        <dbReference type="PROSITE-ProRule" id="PRU00339"/>
    </source>
</evidence>
<proteinExistence type="predicted"/>